<dbReference type="EMBL" id="RAPY01000001">
    <property type="protein sequence ID" value="RKE55461.1"/>
    <property type="molecule type" value="Genomic_DNA"/>
</dbReference>
<evidence type="ECO:0000313" key="2">
    <source>
        <dbReference type="Proteomes" id="UP000286246"/>
    </source>
</evidence>
<keyword evidence="2" id="KW-1185">Reference proteome</keyword>
<dbReference type="OrthoDB" id="5702951at2"/>
<dbReference type="Pfam" id="PF11153">
    <property type="entry name" value="DUF2931"/>
    <property type="match status" value="1"/>
</dbReference>
<name>A0A420BFG9_SPHD1</name>
<accession>A0A420BFG9</accession>
<dbReference type="Proteomes" id="UP000286246">
    <property type="component" value="Unassembled WGS sequence"/>
</dbReference>
<proteinExistence type="predicted"/>
<dbReference type="RefSeq" id="WP_120257242.1">
    <property type="nucleotide sequence ID" value="NZ_RAPY01000001.1"/>
</dbReference>
<comment type="caution">
    <text evidence="1">The sequence shown here is derived from an EMBL/GenBank/DDBJ whole genome shotgun (WGS) entry which is preliminary data.</text>
</comment>
<protein>
    <submittedName>
        <fullName evidence="1">DUF2931 family protein</fullName>
    </submittedName>
</protein>
<sequence>MREIKGTWNIEINPSPRQQRSGKKSICADKIFVLLFMLLSVVSSCQESKMNEKKQVWAGAVVAPKEYPVEIYNGALSSNEYAYNFGPIYGILKQGWSSSGKSMGRPDTPIEFPDELKMTWYAIQEQKFYTGNWKLDKEQISKVWQEGSLNVKTGTKEEFETLIVGLAPGGNVALWAEGARQVLLATFQAHDTTINKETANPDFEHFFRQEYRDAAYTPEKLYGTELYAQLQGKGWPDPKLYLDYNKKYAWKFAVEGIGIGPKDYFYYECFNGERDQLLNTSDGNTDLPKAIPEHISVKWQDSKQQHWVADTRFKYDVIKKAFEQFDPAEKIDLLIQVDIASNVLNTYLKSSSKQVKIVGYDLALVPVDN</sequence>
<evidence type="ECO:0000313" key="1">
    <source>
        <dbReference type="EMBL" id="RKE55461.1"/>
    </source>
</evidence>
<gene>
    <name evidence="1" type="ORF">DFQ12_0293</name>
</gene>
<reference evidence="1 2" key="1">
    <citation type="submission" date="2018-09" db="EMBL/GenBank/DDBJ databases">
        <title>Genomic Encyclopedia of Type Strains, Phase III (KMG-III): the genomes of soil and plant-associated and newly described type strains.</title>
        <authorList>
            <person name="Whitman W."/>
        </authorList>
    </citation>
    <scope>NUCLEOTIDE SEQUENCE [LARGE SCALE GENOMIC DNA]</scope>
    <source>
        <strain evidence="1 2">CECT 7938</strain>
    </source>
</reference>
<organism evidence="1 2">
    <name type="scientific">Sphingobacterium detergens</name>
    <dbReference type="NCBI Taxonomy" id="1145106"/>
    <lineage>
        <taxon>Bacteria</taxon>
        <taxon>Pseudomonadati</taxon>
        <taxon>Bacteroidota</taxon>
        <taxon>Sphingobacteriia</taxon>
        <taxon>Sphingobacteriales</taxon>
        <taxon>Sphingobacteriaceae</taxon>
        <taxon>Sphingobacterium</taxon>
    </lineage>
</organism>
<dbReference type="AlphaFoldDB" id="A0A420BFG9"/>
<dbReference type="InterPro" id="IPR021326">
    <property type="entry name" value="DUF2931"/>
</dbReference>